<gene>
    <name evidence="2" type="ORF">EGYM00163_LOCUS29915</name>
</gene>
<feature type="region of interest" description="Disordered" evidence="1">
    <location>
        <begin position="111"/>
        <end position="168"/>
    </location>
</feature>
<proteinExistence type="predicted"/>
<dbReference type="AlphaFoldDB" id="A0A7S4FXW8"/>
<reference evidence="2" key="1">
    <citation type="submission" date="2021-01" db="EMBL/GenBank/DDBJ databases">
        <authorList>
            <person name="Corre E."/>
            <person name="Pelletier E."/>
            <person name="Niang G."/>
            <person name="Scheremetjew M."/>
            <person name="Finn R."/>
            <person name="Kale V."/>
            <person name="Holt S."/>
            <person name="Cochrane G."/>
            <person name="Meng A."/>
            <person name="Brown T."/>
            <person name="Cohen L."/>
        </authorList>
    </citation>
    <scope>NUCLEOTIDE SEQUENCE</scope>
    <source>
        <strain evidence="2">CCMP1594</strain>
    </source>
</reference>
<feature type="compositionally biased region" description="Pro residues" evidence="1">
    <location>
        <begin position="159"/>
        <end position="168"/>
    </location>
</feature>
<sequence>MHCKHPIQGLPAPCSGALPVAKSSPAPRLHPCNAPDALDNGPFLNQKWVKLKYSKLRGPLNGYFLDQYPVPHHKNTKAPEKCTVHLAECAVLCAKRVACCVFPRSATRPVHSAQCRPLHTAPAPAPQHDGPSHTPLLTGAPTPVAPPPPVPKSMTASPLPSPHPVLVN</sequence>
<evidence type="ECO:0000313" key="2">
    <source>
        <dbReference type="EMBL" id="CAE0818747.1"/>
    </source>
</evidence>
<name>A0A7S4FXW8_9EUGL</name>
<accession>A0A7S4FXW8</accession>
<dbReference type="EMBL" id="HBJA01085857">
    <property type="protein sequence ID" value="CAE0818747.1"/>
    <property type="molecule type" value="Transcribed_RNA"/>
</dbReference>
<protein>
    <submittedName>
        <fullName evidence="2">Uncharacterized protein</fullName>
    </submittedName>
</protein>
<organism evidence="2">
    <name type="scientific">Eutreptiella gymnastica</name>
    <dbReference type="NCBI Taxonomy" id="73025"/>
    <lineage>
        <taxon>Eukaryota</taxon>
        <taxon>Discoba</taxon>
        <taxon>Euglenozoa</taxon>
        <taxon>Euglenida</taxon>
        <taxon>Spirocuta</taxon>
        <taxon>Euglenophyceae</taxon>
        <taxon>Eutreptiales</taxon>
        <taxon>Eutreptiaceae</taxon>
        <taxon>Eutreptiella</taxon>
    </lineage>
</organism>
<evidence type="ECO:0000256" key="1">
    <source>
        <dbReference type="SAM" id="MobiDB-lite"/>
    </source>
</evidence>